<dbReference type="AlphaFoldDB" id="A0A4Q7PNY3"/>
<dbReference type="EMBL" id="SGXF01000001">
    <property type="protein sequence ID" value="RZT02185.1"/>
    <property type="molecule type" value="Genomic_DNA"/>
</dbReference>
<proteinExistence type="predicted"/>
<keyword evidence="2" id="KW-1185">Reference proteome</keyword>
<dbReference type="Gene3D" id="3.40.630.30">
    <property type="match status" value="1"/>
</dbReference>
<reference evidence="1 2" key="1">
    <citation type="submission" date="2019-02" db="EMBL/GenBank/DDBJ databases">
        <title>Genomic Encyclopedia of Type Strains, Phase IV (KMG-IV): sequencing the most valuable type-strain genomes for metagenomic binning, comparative biology and taxonomic classification.</title>
        <authorList>
            <person name="Goeker M."/>
        </authorList>
    </citation>
    <scope>NUCLEOTIDE SEQUENCE [LARGE SCALE GENOMIC DNA]</scope>
    <source>
        <strain evidence="1 2">DSM 29486</strain>
    </source>
</reference>
<comment type="caution">
    <text evidence="1">The sequence shown here is derived from an EMBL/GenBank/DDBJ whole genome shotgun (WGS) entry which is preliminary data.</text>
</comment>
<accession>A0A4Q7PNY3</accession>
<dbReference type="InterPro" id="IPR016181">
    <property type="entry name" value="Acyl_CoA_acyltransferase"/>
</dbReference>
<dbReference type="GO" id="GO:0016740">
    <property type="term" value="F:transferase activity"/>
    <property type="evidence" value="ECO:0007669"/>
    <property type="project" value="UniProtKB-KW"/>
</dbReference>
<evidence type="ECO:0000313" key="1">
    <source>
        <dbReference type="EMBL" id="RZT02185.1"/>
    </source>
</evidence>
<gene>
    <name evidence="1" type="ORF">EV209_0294</name>
</gene>
<sequence>MSIHNVYEECPVYETTSFTLRLVKLEDARSLLACYSDKKAVLKMNADSCTSDFYYTTIEEMEACINFWLKEYQEHKYVRFSIISKTPDIPIGTIEIFGGKYGVLRIDIAEAYDKEQYIEEFIKLAVLHFIRDFEIGSLKIKASNVPERIPLLEKYGFVPSSSFRPQLGYYERPIIKAFDADKGIAFCGLACCVCSENKNCDGCTKDSCQDRGNCKNYNCCKSKNLHGCWECGDFPCNSPMLNKLRVKTFSDYIFKNGLNPLICALKNNEEHGVLYHYSGQLTGDYDLFHSEEELIQFINRGL</sequence>
<protein>
    <submittedName>
        <fullName evidence="1">RimJ/RimL family protein N-acetyltransferase</fullName>
    </submittedName>
</protein>
<dbReference type="Pfam" id="PF12675">
    <property type="entry name" value="DUF3795"/>
    <property type="match status" value="1"/>
</dbReference>
<organism evidence="1 2">
    <name type="scientific">Cuneatibacter caecimuris</name>
    <dbReference type="NCBI Taxonomy" id="1796618"/>
    <lineage>
        <taxon>Bacteria</taxon>
        <taxon>Bacillati</taxon>
        <taxon>Bacillota</taxon>
        <taxon>Clostridia</taxon>
        <taxon>Lachnospirales</taxon>
        <taxon>Lachnospiraceae</taxon>
        <taxon>Cuneatibacter</taxon>
    </lineage>
</organism>
<name>A0A4Q7PNY3_9FIRM</name>
<evidence type="ECO:0000313" key="2">
    <source>
        <dbReference type="Proteomes" id="UP000292927"/>
    </source>
</evidence>
<dbReference type="SUPFAM" id="SSF55729">
    <property type="entry name" value="Acyl-CoA N-acyltransferases (Nat)"/>
    <property type="match status" value="1"/>
</dbReference>
<keyword evidence="1" id="KW-0808">Transferase</keyword>
<dbReference type="InterPro" id="IPR024227">
    <property type="entry name" value="DUF3795"/>
</dbReference>
<dbReference type="RefSeq" id="WP_207220563.1">
    <property type="nucleotide sequence ID" value="NZ_SGXF01000001.1"/>
</dbReference>
<dbReference type="Proteomes" id="UP000292927">
    <property type="component" value="Unassembled WGS sequence"/>
</dbReference>